<dbReference type="EMBL" id="LUTY01000341">
    <property type="protein sequence ID" value="OAD23486.1"/>
    <property type="molecule type" value="Genomic_DNA"/>
</dbReference>
<keyword evidence="2" id="KW-1185">Reference proteome</keyword>
<name>A0A176S6G4_9GAMM</name>
<reference evidence="1 2" key="1">
    <citation type="submission" date="2016-05" db="EMBL/GenBank/DDBJ databases">
        <title>Single-cell genome of chain-forming Candidatus Thiomargarita nelsonii and comparison to other large sulfur-oxidizing bacteria.</title>
        <authorList>
            <person name="Winkel M."/>
            <person name="Salman V."/>
            <person name="Woyke T."/>
            <person name="Schulz-Vogt H."/>
            <person name="Richter M."/>
            <person name="Flood B."/>
            <person name="Bailey J."/>
            <person name="Amann R."/>
            <person name="Mussmann M."/>
        </authorList>
    </citation>
    <scope>NUCLEOTIDE SEQUENCE [LARGE SCALE GENOMIC DNA]</scope>
    <source>
        <strain evidence="1 2">THI036</strain>
    </source>
</reference>
<dbReference type="Proteomes" id="UP000076962">
    <property type="component" value="Unassembled WGS sequence"/>
</dbReference>
<evidence type="ECO:0000313" key="2">
    <source>
        <dbReference type="Proteomes" id="UP000076962"/>
    </source>
</evidence>
<protein>
    <recommendedName>
        <fullName evidence="3">CHAT domain-containing protein</fullName>
    </recommendedName>
</protein>
<accession>A0A176S6G4</accession>
<organism evidence="1 2">
    <name type="scientific">Candidatus Thiomargarita nelsonii</name>
    <dbReference type="NCBI Taxonomy" id="1003181"/>
    <lineage>
        <taxon>Bacteria</taxon>
        <taxon>Pseudomonadati</taxon>
        <taxon>Pseudomonadota</taxon>
        <taxon>Gammaproteobacteria</taxon>
        <taxon>Thiotrichales</taxon>
        <taxon>Thiotrichaceae</taxon>
        <taxon>Thiomargarita</taxon>
    </lineage>
</organism>
<comment type="caution">
    <text evidence="1">The sequence shown here is derived from an EMBL/GenBank/DDBJ whole genome shotgun (WGS) entry which is preliminary data.</text>
</comment>
<evidence type="ECO:0008006" key="3">
    <source>
        <dbReference type="Google" id="ProtNLM"/>
    </source>
</evidence>
<dbReference type="AlphaFoldDB" id="A0A176S6G4"/>
<proteinExistence type="predicted"/>
<sequence length="35" mass="3952">MGQIEALTATKREFLKKGGIYSNPKYWAAFVLYGV</sequence>
<evidence type="ECO:0000313" key="1">
    <source>
        <dbReference type="EMBL" id="OAD23486.1"/>
    </source>
</evidence>
<gene>
    <name evidence="1" type="ORF">THIOM_000683</name>
</gene>